<protein>
    <recommendedName>
        <fullName evidence="9">BZIP domain-containing protein</fullName>
    </recommendedName>
</protein>
<dbReference type="InterPro" id="IPR043452">
    <property type="entry name" value="BZIP46-like"/>
</dbReference>
<evidence type="ECO:0000256" key="4">
    <source>
        <dbReference type="ARBA" id="ARBA00023125"/>
    </source>
</evidence>
<dbReference type="GO" id="GO:0003700">
    <property type="term" value="F:DNA-binding transcription factor activity"/>
    <property type="evidence" value="ECO:0007669"/>
    <property type="project" value="InterPro"/>
</dbReference>
<organism evidence="10 11">
    <name type="scientific">Spirodela intermedia</name>
    <name type="common">Intermediate duckweed</name>
    <dbReference type="NCBI Taxonomy" id="51605"/>
    <lineage>
        <taxon>Eukaryota</taxon>
        <taxon>Viridiplantae</taxon>
        <taxon>Streptophyta</taxon>
        <taxon>Embryophyta</taxon>
        <taxon>Tracheophyta</taxon>
        <taxon>Spermatophyta</taxon>
        <taxon>Magnoliopsida</taxon>
        <taxon>Liliopsida</taxon>
        <taxon>Araceae</taxon>
        <taxon>Lemnoideae</taxon>
        <taxon>Spirodela</taxon>
    </lineage>
</organism>
<keyword evidence="3" id="KW-0805">Transcription regulation</keyword>
<dbReference type="PROSITE" id="PS00036">
    <property type="entry name" value="BZIP_BASIC"/>
    <property type="match status" value="1"/>
</dbReference>
<dbReference type="FunFam" id="1.20.5.170:FF:000036">
    <property type="entry name" value="ABSCISIC ACID-INSENSITIVE 5-like protein 2"/>
    <property type="match status" value="1"/>
</dbReference>
<dbReference type="OrthoDB" id="644067at2759"/>
<evidence type="ECO:0000256" key="8">
    <source>
        <dbReference type="SAM" id="MobiDB-lite"/>
    </source>
</evidence>
<evidence type="ECO:0000256" key="3">
    <source>
        <dbReference type="ARBA" id="ARBA00023015"/>
    </source>
</evidence>
<dbReference type="InterPro" id="IPR046347">
    <property type="entry name" value="bZIP_sf"/>
</dbReference>
<evidence type="ECO:0000259" key="9">
    <source>
        <dbReference type="PROSITE" id="PS50217"/>
    </source>
</evidence>
<evidence type="ECO:0000313" key="10">
    <source>
        <dbReference type="EMBL" id="CAA7403506.1"/>
    </source>
</evidence>
<keyword evidence="7" id="KW-0175">Coiled coil</keyword>
<sequence>MWNQQQQQQQQQQIDFPGQAKAPLLLPSSSCSSSSSFPPVPQTPRRTMEEVWKDITLNTASPIVENSAAHQAYFHHQGPAGHGSIAGVHLSHFRDFLSRPLKAATASVAAVPVQPAAEGSSRSAQPPTGSTPATCLSLNSGVDFQHMETMIPGTCPADRRHHSSSSTSSSLTAVTFSDSPFPGLFVFCNNKKRAPQQQQPNAGNGSGAGDSRNKRMIKNRESAARSRARKQAYTNELELEVNHLTKENEMLRRQHEELRAKLAAQLFTKRALQRSSTAPF</sequence>
<dbReference type="PROSITE" id="PS50217">
    <property type="entry name" value="BZIP"/>
    <property type="match status" value="1"/>
</dbReference>
<feature type="coiled-coil region" evidence="7">
    <location>
        <begin position="234"/>
        <end position="261"/>
    </location>
</feature>
<gene>
    <name evidence="10" type="ORF">SI8410_10014184</name>
</gene>
<feature type="region of interest" description="Disordered" evidence="8">
    <location>
        <begin position="116"/>
        <end position="137"/>
    </location>
</feature>
<feature type="region of interest" description="Disordered" evidence="8">
    <location>
        <begin position="193"/>
        <end position="214"/>
    </location>
</feature>
<dbReference type="SMART" id="SM00338">
    <property type="entry name" value="BRLZ"/>
    <property type="match status" value="1"/>
</dbReference>
<evidence type="ECO:0000256" key="1">
    <source>
        <dbReference type="ARBA" id="ARBA00004123"/>
    </source>
</evidence>
<evidence type="ECO:0000256" key="7">
    <source>
        <dbReference type="SAM" id="Coils"/>
    </source>
</evidence>
<keyword evidence="2" id="KW-0938">Abscisic acid signaling pathway</keyword>
<feature type="compositionally biased region" description="Low complexity" evidence="8">
    <location>
        <begin position="1"/>
        <end position="13"/>
    </location>
</feature>
<dbReference type="Pfam" id="PF00170">
    <property type="entry name" value="bZIP_1"/>
    <property type="match status" value="1"/>
</dbReference>
<dbReference type="SUPFAM" id="SSF57959">
    <property type="entry name" value="Leucine zipper domain"/>
    <property type="match status" value="1"/>
</dbReference>
<dbReference type="InterPro" id="IPR004827">
    <property type="entry name" value="bZIP"/>
</dbReference>
<dbReference type="AlphaFoldDB" id="A0A7I8L1N9"/>
<proteinExistence type="predicted"/>
<dbReference type="Proteomes" id="UP000663760">
    <property type="component" value="Chromosome 10"/>
</dbReference>
<comment type="subcellular location">
    <subcellularLocation>
        <location evidence="1">Nucleus</location>
    </subcellularLocation>
</comment>
<feature type="compositionally biased region" description="Polar residues" evidence="8">
    <location>
        <begin position="120"/>
        <end position="137"/>
    </location>
</feature>
<dbReference type="GO" id="GO:0045893">
    <property type="term" value="P:positive regulation of DNA-templated transcription"/>
    <property type="evidence" value="ECO:0007669"/>
    <property type="project" value="InterPro"/>
</dbReference>
<evidence type="ECO:0000256" key="2">
    <source>
        <dbReference type="ARBA" id="ARBA00022682"/>
    </source>
</evidence>
<accession>A0A7I8L1N9</accession>
<dbReference type="EMBL" id="LR746273">
    <property type="protein sequence ID" value="CAA7403506.1"/>
    <property type="molecule type" value="Genomic_DNA"/>
</dbReference>
<keyword evidence="6" id="KW-0539">Nucleus</keyword>
<feature type="compositionally biased region" description="Low complexity" evidence="8">
    <location>
        <begin position="23"/>
        <end position="37"/>
    </location>
</feature>
<evidence type="ECO:0000256" key="5">
    <source>
        <dbReference type="ARBA" id="ARBA00023163"/>
    </source>
</evidence>
<dbReference type="CDD" id="cd14707">
    <property type="entry name" value="bZIP_plant_BZIP46"/>
    <property type="match status" value="1"/>
</dbReference>
<reference evidence="10" key="1">
    <citation type="submission" date="2020-02" db="EMBL/GenBank/DDBJ databases">
        <authorList>
            <person name="Scholz U."/>
            <person name="Mascher M."/>
            <person name="Fiebig A."/>
        </authorList>
    </citation>
    <scope>NUCLEOTIDE SEQUENCE</scope>
</reference>
<dbReference type="GO" id="GO:0005634">
    <property type="term" value="C:nucleus"/>
    <property type="evidence" value="ECO:0007669"/>
    <property type="project" value="UniProtKB-SubCell"/>
</dbReference>
<evidence type="ECO:0000256" key="6">
    <source>
        <dbReference type="ARBA" id="ARBA00023242"/>
    </source>
</evidence>
<dbReference type="Gene3D" id="1.20.5.170">
    <property type="match status" value="1"/>
</dbReference>
<keyword evidence="4" id="KW-0238">DNA-binding</keyword>
<name>A0A7I8L1N9_SPIIN</name>
<feature type="region of interest" description="Disordered" evidence="8">
    <location>
        <begin position="151"/>
        <end position="173"/>
    </location>
</feature>
<dbReference type="GO" id="GO:0009738">
    <property type="term" value="P:abscisic acid-activated signaling pathway"/>
    <property type="evidence" value="ECO:0007669"/>
    <property type="project" value="UniProtKB-KW"/>
</dbReference>
<keyword evidence="5" id="KW-0804">Transcription</keyword>
<keyword evidence="11" id="KW-1185">Reference proteome</keyword>
<dbReference type="PANTHER" id="PTHR22952:SF433">
    <property type="entry name" value="PROTEIN FD"/>
    <property type="match status" value="1"/>
</dbReference>
<dbReference type="PANTHER" id="PTHR22952">
    <property type="entry name" value="CAMP-RESPONSE ELEMENT BINDING PROTEIN-RELATED"/>
    <property type="match status" value="1"/>
</dbReference>
<feature type="region of interest" description="Disordered" evidence="8">
    <location>
        <begin position="1"/>
        <end position="45"/>
    </location>
</feature>
<dbReference type="GO" id="GO:0003677">
    <property type="term" value="F:DNA binding"/>
    <property type="evidence" value="ECO:0007669"/>
    <property type="project" value="UniProtKB-KW"/>
</dbReference>
<evidence type="ECO:0000313" key="11">
    <source>
        <dbReference type="Proteomes" id="UP000663760"/>
    </source>
</evidence>
<feature type="domain" description="BZIP" evidence="9">
    <location>
        <begin position="209"/>
        <end position="262"/>
    </location>
</feature>